<dbReference type="OrthoDB" id="185675at2"/>
<gene>
    <name evidence="3" type="ORF">SAMN06275492_1215</name>
</gene>
<dbReference type="InterPro" id="IPR051465">
    <property type="entry name" value="Cell_Envelope_Struct_Comp"/>
</dbReference>
<dbReference type="AlphaFoldDB" id="A0A1X7K5M5"/>
<feature type="domain" description="SLH" evidence="2">
    <location>
        <begin position="22"/>
        <end position="85"/>
    </location>
</feature>
<dbReference type="PROSITE" id="PS51272">
    <property type="entry name" value="SLH"/>
    <property type="match status" value="1"/>
</dbReference>
<organism evidence="3 4">
    <name type="scientific">Dethiosulfovibrio salsuginis</name>
    <dbReference type="NCBI Taxonomy" id="561720"/>
    <lineage>
        <taxon>Bacteria</taxon>
        <taxon>Thermotogati</taxon>
        <taxon>Synergistota</taxon>
        <taxon>Synergistia</taxon>
        <taxon>Synergistales</taxon>
        <taxon>Dethiosulfovibrionaceae</taxon>
        <taxon>Dethiosulfovibrio</taxon>
    </lineage>
</organism>
<dbReference type="PANTHER" id="PTHR43308:SF1">
    <property type="entry name" value="OUTER MEMBRANE PROTEIN ALPHA"/>
    <property type="match status" value="1"/>
</dbReference>
<dbReference type="EMBL" id="FXBB01000021">
    <property type="protein sequence ID" value="SMG35935.1"/>
    <property type="molecule type" value="Genomic_DNA"/>
</dbReference>
<dbReference type="SUPFAM" id="SSF56935">
    <property type="entry name" value="Porins"/>
    <property type="match status" value="1"/>
</dbReference>
<name>A0A1X7K5M5_9BACT</name>
<dbReference type="InterPro" id="IPR001119">
    <property type="entry name" value="SLH_dom"/>
</dbReference>
<feature type="signal peptide" evidence="1">
    <location>
        <begin position="1"/>
        <end position="22"/>
    </location>
</feature>
<evidence type="ECO:0000313" key="3">
    <source>
        <dbReference type="EMBL" id="SMG35935.1"/>
    </source>
</evidence>
<feature type="chain" id="PRO_5012620624" evidence="1">
    <location>
        <begin position="23"/>
        <end position="507"/>
    </location>
</feature>
<evidence type="ECO:0000256" key="1">
    <source>
        <dbReference type="SAM" id="SignalP"/>
    </source>
</evidence>
<dbReference type="STRING" id="561720.SAMN06275492_1215"/>
<keyword evidence="1" id="KW-0732">Signal</keyword>
<proteinExistence type="predicted"/>
<dbReference type="RefSeq" id="WP_085544911.1">
    <property type="nucleotide sequence ID" value="NZ_FXBB01000021.1"/>
</dbReference>
<dbReference type="InterPro" id="IPR023614">
    <property type="entry name" value="Porin_dom_sf"/>
</dbReference>
<dbReference type="PANTHER" id="PTHR43308">
    <property type="entry name" value="OUTER MEMBRANE PROTEIN ALPHA-RELATED"/>
    <property type="match status" value="1"/>
</dbReference>
<accession>A0A1X7K5M5</accession>
<dbReference type="Gene3D" id="2.40.160.10">
    <property type="entry name" value="Porin"/>
    <property type="match status" value="1"/>
</dbReference>
<sequence>MKKFCALLAVVALVAFAAPAFAANPFMDVPMNHWAYDAVGQLAARGILSGYPDGTYKGNQPITRYEMASVIARGMAVIDMEKASKQDVEMLKRLVVEFKDELDALGVKVDKIDSRVAVLEENIGGWKFWGEFEFDVKYGDKNTASAVDPGAYTRGDADYTLGKYRLWMSKKVDDKITFIARLGKADSVLWDATTGAADSGTDAVVWQRYYIDVKDMFWGVDMMAGLWLTDWEGDDGLYTMDDAWFTDFTTKGFYLSKAFGMGEFAAFVGRNDATTADRLIGGTRDRDSQNYGLRVKFNFNEQFNFALNGIVRDYDYPAINTLAAGTTDKVSVFWANFGVNFTPSIAFKGAYFMQAYDYAVAAPAGIDDSPKAWKAILDVKQDALKFTSLWLEYAKLDANFALANSPYGDYGYDVVKETFSDVNDRTVWAIKAEQKWNDKWTTFARYVKAEQDNSNNDQKLWTLGAKYYYTPALSFELAYESLDREVNDAGAALTDDSVVRFRTHLRF</sequence>
<protein>
    <submittedName>
        <fullName evidence="3">S-layer homology domain-containing protein</fullName>
    </submittedName>
</protein>
<keyword evidence="4" id="KW-1185">Reference proteome</keyword>
<evidence type="ECO:0000313" key="4">
    <source>
        <dbReference type="Proteomes" id="UP000193355"/>
    </source>
</evidence>
<dbReference type="Proteomes" id="UP000193355">
    <property type="component" value="Unassembled WGS sequence"/>
</dbReference>
<reference evidence="4" key="1">
    <citation type="submission" date="2017-04" db="EMBL/GenBank/DDBJ databases">
        <authorList>
            <person name="Varghese N."/>
            <person name="Submissions S."/>
        </authorList>
    </citation>
    <scope>NUCLEOTIDE SEQUENCE [LARGE SCALE GENOMIC DNA]</scope>
    <source>
        <strain evidence="4">USBA 82</strain>
    </source>
</reference>
<dbReference type="Pfam" id="PF00395">
    <property type="entry name" value="SLH"/>
    <property type="match status" value="1"/>
</dbReference>
<evidence type="ECO:0000259" key="2">
    <source>
        <dbReference type="PROSITE" id="PS51272"/>
    </source>
</evidence>